<proteinExistence type="inferred from homology"/>
<dbReference type="InterPro" id="IPR037045">
    <property type="entry name" value="S8pro/Inhibitor_I9_sf"/>
</dbReference>
<evidence type="ECO:0000313" key="10">
    <source>
        <dbReference type="Proteomes" id="UP001556367"/>
    </source>
</evidence>
<dbReference type="InterPro" id="IPR010259">
    <property type="entry name" value="S8pro/Inhibitor_I9"/>
</dbReference>
<dbReference type="SUPFAM" id="SSF52743">
    <property type="entry name" value="Subtilisin-like"/>
    <property type="match status" value="1"/>
</dbReference>
<keyword evidence="10" id="KW-1185">Reference proteome</keyword>
<comment type="similarity">
    <text evidence="1 5">Belongs to the peptidase S8 family.</text>
</comment>
<feature type="signal peptide" evidence="6">
    <location>
        <begin position="1"/>
        <end position="18"/>
    </location>
</feature>
<protein>
    <submittedName>
        <fullName evidence="9">Uncharacterized protein</fullName>
    </submittedName>
</protein>
<dbReference type="Gene3D" id="3.30.70.80">
    <property type="entry name" value="Peptidase S8 propeptide/proteinase inhibitor I9"/>
    <property type="match status" value="1"/>
</dbReference>
<dbReference type="Proteomes" id="UP001556367">
    <property type="component" value="Unassembled WGS sequence"/>
</dbReference>
<evidence type="ECO:0000256" key="5">
    <source>
        <dbReference type="PROSITE-ProRule" id="PRU01240"/>
    </source>
</evidence>
<evidence type="ECO:0000256" key="3">
    <source>
        <dbReference type="ARBA" id="ARBA00022801"/>
    </source>
</evidence>
<feature type="domain" description="Inhibitor I9" evidence="8">
    <location>
        <begin position="58"/>
        <end position="98"/>
    </location>
</feature>
<dbReference type="PROSITE" id="PS00137">
    <property type="entry name" value="SUBTILASE_HIS"/>
    <property type="match status" value="1"/>
</dbReference>
<evidence type="ECO:0000259" key="8">
    <source>
        <dbReference type="Pfam" id="PF05922"/>
    </source>
</evidence>
<dbReference type="Pfam" id="PF00082">
    <property type="entry name" value="Peptidase_S8"/>
    <property type="match status" value="1"/>
</dbReference>
<dbReference type="InterPro" id="IPR036852">
    <property type="entry name" value="Peptidase_S8/S53_dom_sf"/>
</dbReference>
<dbReference type="InterPro" id="IPR023827">
    <property type="entry name" value="Peptidase_S8_Asp-AS"/>
</dbReference>
<dbReference type="InterPro" id="IPR022398">
    <property type="entry name" value="Peptidase_S8_His-AS"/>
</dbReference>
<keyword evidence="2" id="KW-0645">Protease</keyword>
<accession>A0ABR3IYR1</accession>
<evidence type="ECO:0000256" key="6">
    <source>
        <dbReference type="SAM" id="SignalP"/>
    </source>
</evidence>
<evidence type="ECO:0000256" key="4">
    <source>
        <dbReference type="ARBA" id="ARBA00022825"/>
    </source>
</evidence>
<dbReference type="InterPro" id="IPR000209">
    <property type="entry name" value="Peptidase_S8/S53_dom"/>
</dbReference>
<comment type="caution">
    <text evidence="5">Lacks conserved residue(s) required for the propagation of feature annotation.</text>
</comment>
<keyword evidence="4" id="KW-0720">Serine protease</keyword>
<dbReference type="PROSITE" id="PS51892">
    <property type="entry name" value="SUBTILASE"/>
    <property type="match status" value="1"/>
</dbReference>
<name>A0ABR3IYR1_9AGAR</name>
<feature type="chain" id="PRO_5045283368" evidence="6">
    <location>
        <begin position="19"/>
        <end position="326"/>
    </location>
</feature>
<dbReference type="PRINTS" id="PR00723">
    <property type="entry name" value="SUBTILISIN"/>
</dbReference>
<dbReference type="PANTHER" id="PTHR43806">
    <property type="entry name" value="PEPTIDASE S8"/>
    <property type="match status" value="1"/>
</dbReference>
<comment type="caution">
    <text evidence="9">The sequence shown here is derived from an EMBL/GenBank/DDBJ whole genome shotgun (WGS) entry which is preliminary data.</text>
</comment>
<evidence type="ECO:0000256" key="1">
    <source>
        <dbReference type="ARBA" id="ARBA00011073"/>
    </source>
</evidence>
<dbReference type="Gene3D" id="3.40.50.200">
    <property type="entry name" value="Peptidase S8/S53 domain"/>
    <property type="match status" value="1"/>
</dbReference>
<keyword evidence="6" id="KW-0732">Signal</keyword>
<gene>
    <name evidence="9" type="ORF">HGRIS_011046</name>
</gene>
<sequence length="326" mass="34148">MRFFGILASFAVLSAVLASPTTLKPIQRHRGQVVDGSYIVTLKDGVDKKALVDALGLELTHDWQKSIHGFAGKFSDDALNALRASDAVNTIAEDGMVYAWATQDDAPWGLSRLSSTEKIAGSDVGGLNYKYTYDDKAGEGVDVYVIDTGVYVEHNQFDGRATWGFSGNYSDKDEHGHGTHCAGTIAGKQYGVAKAANVIAVRVLDGNGSGSDADVVSGMDFVLTNVKTTGRPSVVSMSLGGSAAQVIDDAVDALTGAGVHVVVAAGNDNSDAKDYSPARVPSAITVGASNIKDARASFSNYGEIVDIFAPGEQIISAWIGKPDVRP</sequence>
<dbReference type="PANTHER" id="PTHR43806:SF11">
    <property type="entry name" value="CEREVISIN-RELATED"/>
    <property type="match status" value="1"/>
</dbReference>
<dbReference type="Pfam" id="PF05922">
    <property type="entry name" value="Inhibitor_I9"/>
    <property type="match status" value="1"/>
</dbReference>
<evidence type="ECO:0000256" key="2">
    <source>
        <dbReference type="ARBA" id="ARBA00022670"/>
    </source>
</evidence>
<dbReference type="PROSITE" id="PS00136">
    <property type="entry name" value="SUBTILASE_ASP"/>
    <property type="match status" value="1"/>
</dbReference>
<evidence type="ECO:0000259" key="7">
    <source>
        <dbReference type="Pfam" id="PF00082"/>
    </source>
</evidence>
<reference evidence="10" key="1">
    <citation type="submission" date="2024-06" db="EMBL/GenBank/DDBJ databases">
        <title>Multi-omics analyses provide insights into the biosynthesis of the anticancer antibiotic pleurotin in Hohenbuehelia grisea.</title>
        <authorList>
            <person name="Weaver J.A."/>
            <person name="Alberti F."/>
        </authorList>
    </citation>
    <scope>NUCLEOTIDE SEQUENCE [LARGE SCALE GENOMIC DNA]</scope>
    <source>
        <strain evidence="10">T-177</strain>
    </source>
</reference>
<dbReference type="EMBL" id="JASNQZ010000014">
    <property type="protein sequence ID" value="KAL0948477.1"/>
    <property type="molecule type" value="Genomic_DNA"/>
</dbReference>
<dbReference type="InterPro" id="IPR015500">
    <property type="entry name" value="Peptidase_S8_subtilisin-rel"/>
</dbReference>
<evidence type="ECO:0000313" key="9">
    <source>
        <dbReference type="EMBL" id="KAL0948477.1"/>
    </source>
</evidence>
<feature type="domain" description="Peptidase S8/S53" evidence="7">
    <location>
        <begin position="138"/>
        <end position="313"/>
    </location>
</feature>
<dbReference type="CDD" id="cd04077">
    <property type="entry name" value="Peptidases_S8_PCSK9_ProteinaseK_like"/>
    <property type="match status" value="1"/>
</dbReference>
<organism evidence="9 10">
    <name type="scientific">Hohenbuehelia grisea</name>
    <dbReference type="NCBI Taxonomy" id="104357"/>
    <lineage>
        <taxon>Eukaryota</taxon>
        <taxon>Fungi</taxon>
        <taxon>Dikarya</taxon>
        <taxon>Basidiomycota</taxon>
        <taxon>Agaricomycotina</taxon>
        <taxon>Agaricomycetes</taxon>
        <taxon>Agaricomycetidae</taxon>
        <taxon>Agaricales</taxon>
        <taxon>Pleurotineae</taxon>
        <taxon>Pleurotaceae</taxon>
        <taxon>Hohenbuehelia</taxon>
    </lineage>
</organism>
<dbReference type="SUPFAM" id="SSF54897">
    <property type="entry name" value="Protease propeptides/inhibitors"/>
    <property type="match status" value="1"/>
</dbReference>
<keyword evidence="3" id="KW-0378">Hydrolase</keyword>
<dbReference type="InterPro" id="IPR034193">
    <property type="entry name" value="PCSK9_ProteinaseK-like"/>
</dbReference>
<dbReference type="InterPro" id="IPR050131">
    <property type="entry name" value="Peptidase_S8_subtilisin-like"/>
</dbReference>